<feature type="domain" description="Fido" evidence="1">
    <location>
        <begin position="1"/>
        <end position="92"/>
    </location>
</feature>
<dbReference type="AlphaFoldDB" id="A0AA97GUT0"/>
<proteinExistence type="predicted"/>
<reference evidence="2" key="1">
    <citation type="submission" date="2023-06" db="EMBL/GenBank/DDBJ databases">
        <title>Gordonia sp. nov. and Pseudochrobactrum sp. nov., two species isolated from the burying beetle Nicrophorus vespilloides.</title>
        <authorList>
            <person name="Poehlein A."/>
            <person name="Guzman J."/>
            <person name="Daniel R."/>
            <person name="Vilcinskas A."/>
        </authorList>
    </citation>
    <scope>NUCLEOTIDE SEQUENCE</scope>
    <source>
        <strain evidence="2">MP11Mi</strain>
    </source>
</reference>
<dbReference type="PROSITE" id="PS51459">
    <property type="entry name" value="FIDO"/>
    <property type="match status" value="1"/>
</dbReference>
<dbReference type="RefSeq" id="WP_420038843.1">
    <property type="nucleotide sequence ID" value="NZ_CP128986.1"/>
</dbReference>
<name>A0AA97GUT0_9ACTN</name>
<gene>
    <name evidence="2" type="ORF">MP11Mi_20820</name>
</gene>
<dbReference type="InterPro" id="IPR003812">
    <property type="entry name" value="Fido"/>
</dbReference>
<evidence type="ECO:0000259" key="1">
    <source>
        <dbReference type="PROSITE" id="PS51459"/>
    </source>
</evidence>
<protein>
    <recommendedName>
        <fullName evidence="1">Fido domain-containing protein</fullName>
    </recommendedName>
</protein>
<evidence type="ECO:0000313" key="2">
    <source>
        <dbReference type="EMBL" id="WOC12986.1"/>
    </source>
</evidence>
<accession>A0AA97GUT0</accession>
<dbReference type="Gene3D" id="1.10.3290.10">
    <property type="entry name" value="Fido-like domain"/>
    <property type="match status" value="1"/>
</dbReference>
<organism evidence="2">
    <name type="scientific">Gordonia sp. MP11Mi</name>
    <dbReference type="NCBI Taxonomy" id="3022769"/>
    <lineage>
        <taxon>Bacteria</taxon>
        <taxon>Bacillati</taxon>
        <taxon>Actinomycetota</taxon>
        <taxon>Actinomycetes</taxon>
        <taxon>Mycobacteriales</taxon>
        <taxon>Gordoniaceae</taxon>
        <taxon>Gordonia</taxon>
    </lineage>
</organism>
<dbReference type="InterPro" id="IPR036597">
    <property type="entry name" value="Fido-like_dom_sf"/>
</dbReference>
<sequence>MTACSLASIVTAIPTDLDAALDTVAHHWGEFTGVHPFRDGNSRTQQFFFTDYLRESDWALDWNAIDDTAVHAARHVAMSTTDSSYLAAALRQGTGPANDTYVSSGAAAAAAVKDGPGQQRCSSG</sequence>
<dbReference type="Pfam" id="PF02661">
    <property type="entry name" value="Fic"/>
    <property type="match status" value="1"/>
</dbReference>
<dbReference type="SUPFAM" id="SSF140931">
    <property type="entry name" value="Fic-like"/>
    <property type="match status" value="1"/>
</dbReference>
<dbReference type="EMBL" id="CP128986">
    <property type="protein sequence ID" value="WOC12986.1"/>
    <property type="molecule type" value="Genomic_DNA"/>
</dbReference>